<dbReference type="SMART" id="SM00066">
    <property type="entry name" value="GAL4"/>
    <property type="match status" value="1"/>
</dbReference>
<comment type="subcellular location">
    <subcellularLocation>
        <location evidence="1">Nucleus</location>
    </subcellularLocation>
</comment>
<dbReference type="Pfam" id="PF04082">
    <property type="entry name" value="Fungal_trans"/>
    <property type="match status" value="1"/>
</dbReference>
<feature type="compositionally biased region" description="Low complexity" evidence="4">
    <location>
        <begin position="204"/>
        <end position="213"/>
    </location>
</feature>
<dbReference type="InterPro" id="IPR036864">
    <property type="entry name" value="Zn2-C6_fun-type_DNA-bd_sf"/>
</dbReference>
<dbReference type="SUPFAM" id="SSF57701">
    <property type="entry name" value="Zn2/Cys6 DNA-binding domain"/>
    <property type="match status" value="1"/>
</dbReference>
<keyword evidence="8" id="KW-1185">Reference proteome</keyword>
<organism evidence="7 8">
    <name type="scientific">Apiotrichum porosum</name>
    <dbReference type="NCBI Taxonomy" id="105984"/>
    <lineage>
        <taxon>Eukaryota</taxon>
        <taxon>Fungi</taxon>
        <taxon>Dikarya</taxon>
        <taxon>Basidiomycota</taxon>
        <taxon>Agaricomycotina</taxon>
        <taxon>Tremellomycetes</taxon>
        <taxon>Trichosporonales</taxon>
        <taxon>Trichosporonaceae</taxon>
        <taxon>Apiotrichum</taxon>
    </lineage>
</organism>
<dbReference type="RefSeq" id="XP_028476804.1">
    <property type="nucleotide sequence ID" value="XM_028622911.1"/>
</dbReference>
<dbReference type="InterPro" id="IPR007219">
    <property type="entry name" value="XnlR_reg_dom"/>
</dbReference>
<evidence type="ECO:0000313" key="8">
    <source>
        <dbReference type="Proteomes" id="UP000279236"/>
    </source>
</evidence>
<evidence type="ECO:0000256" key="1">
    <source>
        <dbReference type="ARBA" id="ARBA00004123"/>
    </source>
</evidence>
<evidence type="ECO:0008006" key="9">
    <source>
        <dbReference type="Google" id="ProtNLM"/>
    </source>
</evidence>
<dbReference type="GO" id="GO:0003677">
    <property type="term" value="F:DNA binding"/>
    <property type="evidence" value="ECO:0007669"/>
    <property type="project" value="InterPro"/>
</dbReference>
<evidence type="ECO:0000259" key="5">
    <source>
        <dbReference type="SMART" id="SM00066"/>
    </source>
</evidence>
<feature type="region of interest" description="Disordered" evidence="4">
    <location>
        <begin position="1"/>
        <end position="273"/>
    </location>
</feature>
<dbReference type="EMBL" id="RSCE01000005">
    <property type="protein sequence ID" value="RSH82572.1"/>
    <property type="molecule type" value="Genomic_DNA"/>
</dbReference>
<evidence type="ECO:0000256" key="3">
    <source>
        <dbReference type="ARBA" id="ARBA00023242"/>
    </source>
</evidence>
<evidence type="ECO:0000256" key="4">
    <source>
        <dbReference type="SAM" id="MobiDB-lite"/>
    </source>
</evidence>
<dbReference type="CDD" id="cd00067">
    <property type="entry name" value="GAL4"/>
    <property type="match status" value="1"/>
</dbReference>
<dbReference type="Gene3D" id="4.10.240.10">
    <property type="entry name" value="Zn(2)-C6 fungal-type DNA-binding domain"/>
    <property type="match status" value="1"/>
</dbReference>
<dbReference type="GeneID" id="39592097"/>
<dbReference type="PANTHER" id="PTHR31001">
    <property type="entry name" value="UNCHARACTERIZED TRANSCRIPTIONAL REGULATORY PROTEIN"/>
    <property type="match status" value="1"/>
</dbReference>
<proteinExistence type="predicted"/>
<dbReference type="STRING" id="105984.A0A427XUR2"/>
<dbReference type="CDD" id="cd12148">
    <property type="entry name" value="fungal_TF_MHR"/>
    <property type="match status" value="1"/>
</dbReference>
<comment type="caution">
    <text evidence="7">The sequence shown here is derived from an EMBL/GenBank/DDBJ whole genome shotgun (WGS) entry which is preliminary data.</text>
</comment>
<sequence length="1015" mass="111300">MQRDRDRYPLLPDRPLPRSSSFLHGLPPPIPASPRGYYPPSPSLRDVRDAPSPSAGLAGGGLTDPGAWSSNAASSSSMNNNAPATSPPGHDMRPLPSGRNSGHWSPPVPGVSPRYSDRLPSLTDYAPARHGWDGPAAHPQGYAKPEPYRQEDGPVPPYSSAGPPRDQLSSSGGHPPPPGIVNGQMSMARPEPSPIQGVTAPQQSSSSRSSNNSKHAAAPLPDGAEPPKKKKRRQAFSCAECAKRKQKCNRETPCQHCLSRKIPGDRPVTSSSGILPTMSVRVSKLEKMMNAVLDRMDGVDSSSLSEWRQFHPQAKDSQDRPPSAQLGRPLPDSGSAGGLSAPAAVARSETNETNDTNTESGEEAWVGGLDRGTASRNPLPRGDENGPIRLGLDYHGTVGEQLEHIVEEGASITLHKSLHDLPAKSLADQLVGFFFEKVNHVRYPIDQRLFRKAYEAVYASRGEITPESVLALPLIFAVLAISLRLVPSDWAGQEEERRKLSLKLFWGAQFGIMISTSLNAENLQLVEARILLGLYLVLVHERRLAEGWLMFRAAVATGLAIGLHRDGTRLRLDPYTVEYRRRLWSYLCHADATYSCLIGRPPTIDPMFYDTLLPSNINMYELEHSATLKSKPLSEPTFATYLILRKRLADIVARIVRSFQRLHGRTQYQDVKHIDAELKKLRDELPPAFKMLNPDKSFDGDLWYLPTHRYYIQTEILHYTIILHRPWFLRQIHNDRYSVSRRACFEAAVTDFKIRQAFHTETPNFFETLLGGSFREFNTAMIAGICLLLEPHSSHASDMWNILANFMSHHPHSADEFSKKEAEIIYTLHKRATALQQADPPKAAHPLETLSSERVSNARTERRGSLAASRPGSAEEGSAPSAGGLHTPASESGVRQDDQVQVLFDQFMAANSEYDRVAPGVASAYDYGPVGSTHLGAIGVPPPQMATAAVDPNAGQYTWNAGDGVNVVGQPAAPPATHNGFYPAPPAAVPLGADPNSSQFWNTFVDVMFEQTGLM</sequence>
<dbReference type="GO" id="GO:0006351">
    <property type="term" value="P:DNA-templated transcription"/>
    <property type="evidence" value="ECO:0007669"/>
    <property type="project" value="InterPro"/>
</dbReference>
<reference evidence="7 8" key="1">
    <citation type="submission" date="2018-11" db="EMBL/GenBank/DDBJ databases">
        <title>Genome sequence of Apiotrichum porosum DSM 27194.</title>
        <authorList>
            <person name="Aliyu H."/>
            <person name="Gorte O."/>
            <person name="Ochsenreither K."/>
        </authorList>
    </citation>
    <scope>NUCLEOTIDE SEQUENCE [LARGE SCALE GENOMIC DNA]</scope>
    <source>
        <strain evidence="7 8">DSM 27194</strain>
    </source>
</reference>
<dbReference type="PANTHER" id="PTHR31001:SF87">
    <property type="entry name" value="COL-21"/>
    <property type="match status" value="1"/>
</dbReference>
<dbReference type="AlphaFoldDB" id="A0A427XUR2"/>
<gene>
    <name evidence="7" type="ORF">EHS24_007554</name>
</gene>
<dbReference type="GO" id="GO:0008270">
    <property type="term" value="F:zinc ion binding"/>
    <property type="evidence" value="ECO:0007669"/>
    <property type="project" value="InterPro"/>
</dbReference>
<keyword evidence="2" id="KW-0479">Metal-binding</keyword>
<feature type="region of interest" description="Disordered" evidence="4">
    <location>
        <begin position="309"/>
        <end position="387"/>
    </location>
</feature>
<feature type="region of interest" description="Disordered" evidence="4">
    <location>
        <begin position="836"/>
        <end position="894"/>
    </location>
</feature>
<feature type="domain" description="Xylanolytic transcriptional activator regulatory" evidence="6">
    <location>
        <begin position="547"/>
        <end position="620"/>
    </location>
</feature>
<dbReference type="InterPro" id="IPR001138">
    <property type="entry name" value="Zn2Cys6_DnaBD"/>
</dbReference>
<keyword evidence="3" id="KW-0539">Nucleus</keyword>
<evidence type="ECO:0000256" key="2">
    <source>
        <dbReference type="ARBA" id="ARBA00022723"/>
    </source>
</evidence>
<feature type="compositionally biased region" description="Polar residues" evidence="4">
    <location>
        <begin position="849"/>
        <end position="858"/>
    </location>
</feature>
<dbReference type="GO" id="GO:0005634">
    <property type="term" value="C:nucleus"/>
    <property type="evidence" value="ECO:0007669"/>
    <property type="project" value="UniProtKB-SubCell"/>
</dbReference>
<evidence type="ECO:0000259" key="6">
    <source>
        <dbReference type="SMART" id="SM00906"/>
    </source>
</evidence>
<accession>A0A427XUR2</accession>
<dbReference type="SMART" id="SM00906">
    <property type="entry name" value="Fungal_trans"/>
    <property type="match status" value="1"/>
</dbReference>
<feature type="compositionally biased region" description="Low complexity" evidence="4">
    <location>
        <begin position="9"/>
        <end position="21"/>
    </location>
</feature>
<dbReference type="OrthoDB" id="4934715at2759"/>
<feature type="compositionally biased region" description="Pro residues" evidence="4">
    <location>
        <begin position="26"/>
        <end position="42"/>
    </location>
</feature>
<dbReference type="InterPro" id="IPR050613">
    <property type="entry name" value="Sec_Metabolite_Reg"/>
</dbReference>
<name>A0A427XUR2_9TREE</name>
<feature type="compositionally biased region" description="Low complexity" evidence="4">
    <location>
        <begin position="329"/>
        <end position="344"/>
    </location>
</feature>
<protein>
    <recommendedName>
        <fullName evidence="9">Zn(2)-C6 fungal-type domain-containing protein</fullName>
    </recommendedName>
</protein>
<dbReference type="GO" id="GO:0000981">
    <property type="term" value="F:DNA-binding transcription factor activity, RNA polymerase II-specific"/>
    <property type="evidence" value="ECO:0007669"/>
    <property type="project" value="InterPro"/>
</dbReference>
<dbReference type="Proteomes" id="UP000279236">
    <property type="component" value="Unassembled WGS sequence"/>
</dbReference>
<feature type="domain" description="Zn(2)-C6 fungal-type" evidence="5">
    <location>
        <begin position="232"/>
        <end position="273"/>
    </location>
</feature>
<feature type="compositionally biased region" description="Low complexity" evidence="4">
    <location>
        <begin position="69"/>
        <end position="88"/>
    </location>
</feature>
<evidence type="ECO:0000313" key="7">
    <source>
        <dbReference type="EMBL" id="RSH82572.1"/>
    </source>
</evidence>